<dbReference type="Pfam" id="PF00692">
    <property type="entry name" value="dUTPase"/>
    <property type="match status" value="1"/>
</dbReference>
<keyword evidence="7" id="KW-1185">Reference proteome</keyword>
<dbReference type="Proteomes" id="UP000214588">
    <property type="component" value="Unassembled WGS sequence"/>
</dbReference>
<dbReference type="InterPro" id="IPR029054">
    <property type="entry name" value="dUTPase-like"/>
</dbReference>
<evidence type="ECO:0000313" key="6">
    <source>
        <dbReference type="EMBL" id="OWZ84297.1"/>
    </source>
</evidence>
<dbReference type="PANTHER" id="PTHR11241:SF0">
    <property type="entry name" value="DEOXYURIDINE 5'-TRIPHOSPHATE NUCLEOTIDOHYDROLASE"/>
    <property type="match status" value="1"/>
</dbReference>
<comment type="similarity">
    <text evidence="1">Belongs to the dUTPase family.</text>
</comment>
<comment type="caution">
    <text evidence="6">The sequence shown here is derived from an EMBL/GenBank/DDBJ whole genome shotgun (WGS) entry which is preliminary data.</text>
</comment>
<accession>A0A226C1K3</accession>
<sequence length="55" mass="6206">MKVPLINLSKEQFKITTKMRIAQLVISKFTKVEVTLTEDLNETNRGTKGFGHTGI</sequence>
<dbReference type="Gene3D" id="2.70.40.10">
    <property type="match status" value="1"/>
</dbReference>
<comment type="catalytic activity">
    <reaction evidence="4">
        <text>dUTP + H2O = dUMP + diphosphate + H(+)</text>
        <dbReference type="Rhea" id="RHEA:10248"/>
        <dbReference type="ChEBI" id="CHEBI:15377"/>
        <dbReference type="ChEBI" id="CHEBI:15378"/>
        <dbReference type="ChEBI" id="CHEBI:33019"/>
        <dbReference type="ChEBI" id="CHEBI:61555"/>
        <dbReference type="ChEBI" id="CHEBI:246422"/>
        <dbReference type="EC" id="3.6.1.23"/>
    </reaction>
</comment>
<dbReference type="SUPFAM" id="SSF51283">
    <property type="entry name" value="dUTPase-like"/>
    <property type="match status" value="1"/>
</dbReference>
<dbReference type="InterPro" id="IPR036157">
    <property type="entry name" value="dUTPase-like_sf"/>
</dbReference>
<dbReference type="GO" id="GO:0046081">
    <property type="term" value="P:dUTP catabolic process"/>
    <property type="evidence" value="ECO:0007669"/>
    <property type="project" value="InterPro"/>
</dbReference>
<organism evidence="6 7">
    <name type="scientific">Natranaerobius trueperi</name>
    <dbReference type="NCBI Taxonomy" id="759412"/>
    <lineage>
        <taxon>Bacteria</taxon>
        <taxon>Bacillati</taxon>
        <taxon>Bacillota</taxon>
        <taxon>Clostridia</taxon>
        <taxon>Natranaerobiales</taxon>
        <taxon>Natranaerobiaceae</taxon>
        <taxon>Natranaerobius</taxon>
    </lineage>
</organism>
<keyword evidence="3" id="KW-0546">Nucleotide metabolism</keyword>
<name>A0A226C1K3_9FIRM</name>
<feature type="domain" description="dUTPase-like" evidence="5">
    <location>
        <begin position="2"/>
        <end position="54"/>
    </location>
</feature>
<dbReference type="EC" id="3.6.1.23" evidence="2"/>
<evidence type="ECO:0000256" key="1">
    <source>
        <dbReference type="ARBA" id="ARBA00006581"/>
    </source>
</evidence>
<gene>
    <name evidence="6" type="ORF">CDO51_04355</name>
</gene>
<dbReference type="GO" id="GO:0004170">
    <property type="term" value="F:dUTP diphosphatase activity"/>
    <property type="evidence" value="ECO:0007669"/>
    <property type="project" value="UniProtKB-EC"/>
</dbReference>
<dbReference type="AlphaFoldDB" id="A0A226C1K3"/>
<dbReference type="GO" id="GO:0006226">
    <property type="term" value="P:dUMP biosynthetic process"/>
    <property type="evidence" value="ECO:0007669"/>
    <property type="project" value="InterPro"/>
</dbReference>
<evidence type="ECO:0000256" key="4">
    <source>
        <dbReference type="ARBA" id="ARBA00047686"/>
    </source>
</evidence>
<dbReference type="EMBL" id="NIQC01000006">
    <property type="protein sequence ID" value="OWZ84297.1"/>
    <property type="molecule type" value="Genomic_DNA"/>
</dbReference>
<evidence type="ECO:0000256" key="2">
    <source>
        <dbReference type="ARBA" id="ARBA00012379"/>
    </source>
</evidence>
<dbReference type="PANTHER" id="PTHR11241">
    <property type="entry name" value="DEOXYURIDINE 5'-TRIPHOSPHATE NUCLEOTIDOHYDROLASE"/>
    <property type="match status" value="1"/>
</dbReference>
<dbReference type="OrthoDB" id="9809956at2"/>
<protein>
    <recommendedName>
        <fullName evidence="2">dUTP diphosphatase</fullName>
        <ecNumber evidence="2">3.6.1.23</ecNumber>
    </recommendedName>
</protein>
<dbReference type="GO" id="GO:0000287">
    <property type="term" value="F:magnesium ion binding"/>
    <property type="evidence" value="ECO:0007669"/>
    <property type="project" value="InterPro"/>
</dbReference>
<proteinExistence type="inferred from homology"/>
<dbReference type="InterPro" id="IPR008181">
    <property type="entry name" value="dUTPase"/>
</dbReference>
<evidence type="ECO:0000256" key="3">
    <source>
        <dbReference type="ARBA" id="ARBA00023080"/>
    </source>
</evidence>
<reference evidence="6 7" key="1">
    <citation type="submission" date="2017-06" db="EMBL/GenBank/DDBJ databases">
        <title>Draft Genome Sequence of Natranaerobius trueperi halophilic, alkalithermophilic bacteria from soda lakes.</title>
        <authorList>
            <person name="Zhao B."/>
        </authorList>
    </citation>
    <scope>NUCLEOTIDE SEQUENCE [LARGE SCALE GENOMIC DNA]</scope>
    <source>
        <strain evidence="6 7">DSM 18760</strain>
    </source>
</reference>
<evidence type="ECO:0000259" key="5">
    <source>
        <dbReference type="Pfam" id="PF00692"/>
    </source>
</evidence>
<evidence type="ECO:0000313" key="7">
    <source>
        <dbReference type="Proteomes" id="UP000214588"/>
    </source>
</evidence>